<dbReference type="GO" id="GO:0046872">
    <property type="term" value="F:metal ion binding"/>
    <property type="evidence" value="ECO:0007669"/>
    <property type="project" value="UniProtKB-KW"/>
</dbReference>
<dbReference type="OrthoDB" id="16820at2759"/>
<keyword evidence="5 11" id="KW-0479">Metal-binding</keyword>
<keyword evidence="11" id="KW-0862">Zinc</keyword>
<dbReference type="Proteomes" id="UP000250235">
    <property type="component" value="Unassembled WGS sequence"/>
</dbReference>
<evidence type="ECO:0000256" key="9">
    <source>
        <dbReference type="ARBA" id="ARBA00048273"/>
    </source>
</evidence>
<feature type="binding site" evidence="11">
    <location>
        <position position="146"/>
    </location>
    <ligand>
        <name>Zn(2+)</name>
        <dbReference type="ChEBI" id="CHEBI:29105"/>
        <note>ligand shared between dimeric partners</note>
    </ligand>
</feature>
<evidence type="ECO:0000256" key="6">
    <source>
        <dbReference type="ARBA" id="ARBA00022737"/>
    </source>
</evidence>
<dbReference type="InterPro" id="IPR018146">
    <property type="entry name" value="Glyoxalase_1_CS"/>
</dbReference>
<dbReference type="PANTHER" id="PTHR46036">
    <property type="entry name" value="LACTOYLGLUTATHIONE LYASE"/>
    <property type="match status" value="1"/>
</dbReference>
<comment type="pathway">
    <text evidence="2">Secondary metabolite metabolism; methylglyoxal degradation; (R)-lactate from methylglyoxal: step 1/2.</text>
</comment>
<dbReference type="NCBIfam" id="TIGR00068">
    <property type="entry name" value="glyox_I"/>
    <property type="match status" value="1"/>
</dbReference>
<dbReference type="EMBL" id="KQ991968">
    <property type="protein sequence ID" value="KZV51143.1"/>
    <property type="molecule type" value="Genomic_DNA"/>
</dbReference>
<comment type="cofactor">
    <cofactor evidence="11">
        <name>Zn(2+)</name>
        <dbReference type="ChEBI" id="CHEBI:29105"/>
    </cofactor>
    <text evidence="11">Binds 1 zinc ion per subunit. In the homodimer, two zinc ions are bound between subunits.</text>
</comment>
<feature type="binding site" evidence="11">
    <location>
        <position position="80"/>
    </location>
    <ligand>
        <name>Zn(2+)</name>
        <dbReference type="ChEBI" id="CHEBI:29105"/>
        <note>ligand shared between dimeric partners</note>
    </ligand>
</feature>
<proteinExistence type="inferred from homology"/>
<dbReference type="UniPathway" id="UPA00619">
    <property type="reaction ID" value="UER00675"/>
</dbReference>
<evidence type="ECO:0000313" key="13">
    <source>
        <dbReference type="EMBL" id="KZV51143.1"/>
    </source>
</evidence>
<dbReference type="Gene3D" id="3.10.180.10">
    <property type="entry name" value="2,3-Dihydroxybiphenyl 1,2-Dioxygenase, domain 1"/>
    <property type="match status" value="2"/>
</dbReference>
<dbReference type="InterPro" id="IPR029068">
    <property type="entry name" value="Glyas_Bleomycin-R_OHBP_Dase"/>
</dbReference>
<dbReference type="SUPFAM" id="SSF54593">
    <property type="entry name" value="Glyoxalase/Bleomycin resistance protein/Dihydroxybiphenyl dioxygenase"/>
    <property type="match status" value="2"/>
</dbReference>
<name>A0A2Z7CWG1_9LAMI</name>
<dbReference type="InterPro" id="IPR004360">
    <property type="entry name" value="Glyas_Fos-R_dOase_dom"/>
</dbReference>
<comment type="function">
    <text evidence="1">Catalyzes the conversion of hemimercaptal, formed from methylglyoxal and glutathione, to S-lactoylglutathione.</text>
</comment>
<feature type="domain" description="VOC" evidence="12">
    <location>
        <begin position="156"/>
        <end position="280"/>
    </location>
</feature>
<evidence type="ECO:0000256" key="4">
    <source>
        <dbReference type="ARBA" id="ARBA00012081"/>
    </source>
</evidence>
<comment type="catalytic activity">
    <reaction evidence="9">
        <text>(R)-S-lactoylglutathione = methylglyoxal + glutathione</text>
        <dbReference type="Rhea" id="RHEA:19069"/>
        <dbReference type="ChEBI" id="CHEBI:17158"/>
        <dbReference type="ChEBI" id="CHEBI:57474"/>
        <dbReference type="ChEBI" id="CHEBI:57925"/>
        <dbReference type="EC" id="4.4.1.5"/>
    </reaction>
</comment>
<evidence type="ECO:0000256" key="2">
    <source>
        <dbReference type="ARBA" id="ARBA00005008"/>
    </source>
</evidence>
<comment type="similarity">
    <text evidence="3">Belongs to the glyoxalase I family.</text>
</comment>
<keyword evidence="6" id="KW-0677">Repeat</keyword>
<evidence type="ECO:0000256" key="5">
    <source>
        <dbReference type="ARBA" id="ARBA00022723"/>
    </source>
</evidence>
<dbReference type="GO" id="GO:0019243">
    <property type="term" value="P:methylglyoxal catabolic process to D-lactate via S-lactoyl-glutathione"/>
    <property type="evidence" value="ECO:0007669"/>
    <property type="project" value="TreeGrafter"/>
</dbReference>
<keyword evidence="7 13" id="KW-0456">Lyase</keyword>
<evidence type="ECO:0000256" key="3">
    <source>
        <dbReference type="ARBA" id="ARBA00010363"/>
    </source>
</evidence>
<dbReference type="GO" id="GO:0004462">
    <property type="term" value="F:lactoylglutathione lyase activity"/>
    <property type="evidence" value="ECO:0007669"/>
    <property type="project" value="UniProtKB-EC"/>
</dbReference>
<evidence type="ECO:0000259" key="12">
    <source>
        <dbReference type="PROSITE" id="PS51819"/>
    </source>
</evidence>
<evidence type="ECO:0000256" key="10">
    <source>
        <dbReference type="PIRSR" id="PIRSR604361-1"/>
    </source>
</evidence>
<dbReference type="AlphaFoldDB" id="A0A2Z7CWG1"/>
<evidence type="ECO:0000313" key="14">
    <source>
        <dbReference type="Proteomes" id="UP000250235"/>
    </source>
</evidence>
<dbReference type="PROSITE" id="PS00934">
    <property type="entry name" value="GLYOXALASE_I_1"/>
    <property type="match status" value="2"/>
</dbReference>
<dbReference type="Pfam" id="PF00903">
    <property type="entry name" value="Glyoxalase"/>
    <property type="match status" value="2"/>
</dbReference>
<evidence type="ECO:0000256" key="11">
    <source>
        <dbReference type="PIRSR" id="PIRSR604361-3"/>
    </source>
</evidence>
<keyword evidence="14" id="KW-1185">Reference proteome</keyword>
<feature type="domain" description="VOC" evidence="12">
    <location>
        <begin position="26"/>
        <end position="150"/>
    </location>
</feature>
<dbReference type="InterPro" id="IPR004361">
    <property type="entry name" value="Glyoxalase_1"/>
</dbReference>
<dbReference type="FunFam" id="3.10.180.10:FF:000004">
    <property type="entry name" value="Lactoylglutathione lyase"/>
    <property type="match status" value="1"/>
</dbReference>
<sequence>MWEMAQAATSLIEENVLEWTKTDNRRLLHVVFRVGNLDKTIKFYTGCLGMKVLRKRDIPEDGYTNAFLGYGPEESHFSMELTYNYGVDNYEVGTGFGYFGIAVESLSKTIDLVKLKGGRVTQDPSQVKDGSTFIASVEDPDGYTCELIERGLTLEPLCQVMLRVGDLDRSIDFYRRAFGMELLWKRDNPEYRYTNAVMGYGPEDRNAVLVLTYNYGVREYSKGNGYAQIAVGTDNVYKTAEAIKICGGEIIREPGPLPGINTKITVCLDPDGWKTVFVDNIDFLKEQE</sequence>
<evidence type="ECO:0000256" key="8">
    <source>
        <dbReference type="ARBA" id="ARBA00030537"/>
    </source>
</evidence>
<dbReference type="PROSITE" id="PS51819">
    <property type="entry name" value="VOC"/>
    <property type="match status" value="2"/>
</dbReference>
<protein>
    <recommendedName>
        <fullName evidence="4">lactoylglutathione lyase</fullName>
        <ecNumber evidence="4">4.4.1.5</ecNumber>
    </recommendedName>
    <alternativeName>
        <fullName evidence="8">Glyoxalase I</fullName>
    </alternativeName>
</protein>
<evidence type="ECO:0000256" key="1">
    <source>
        <dbReference type="ARBA" id="ARBA00003610"/>
    </source>
</evidence>
<dbReference type="GO" id="GO:0005737">
    <property type="term" value="C:cytoplasm"/>
    <property type="evidence" value="ECO:0007669"/>
    <property type="project" value="TreeGrafter"/>
</dbReference>
<feature type="active site" description="Proton donor/acceptor" evidence="10">
    <location>
        <position position="146"/>
    </location>
</feature>
<evidence type="ECO:0000256" key="7">
    <source>
        <dbReference type="ARBA" id="ARBA00023239"/>
    </source>
</evidence>
<dbReference type="InterPro" id="IPR037523">
    <property type="entry name" value="VOC_core"/>
</dbReference>
<organism evidence="13 14">
    <name type="scientific">Dorcoceras hygrometricum</name>
    <dbReference type="NCBI Taxonomy" id="472368"/>
    <lineage>
        <taxon>Eukaryota</taxon>
        <taxon>Viridiplantae</taxon>
        <taxon>Streptophyta</taxon>
        <taxon>Embryophyta</taxon>
        <taxon>Tracheophyta</taxon>
        <taxon>Spermatophyta</taxon>
        <taxon>Magnoliopsida</taxon>
        <taxon>eudicotyledons</taxon>
        <taxon>Gunneridae</taxon>
        <taxon>Pentapetalae</taxon>
        <taxon>asterids</taxon>
        <taxon>lamiids</taxon>
        <taxon>Lamiales</taxon>
        <taxon>Gesneriaceae</taxon>
        <taxon>Didymocarpoideae</taxon>
        <taxon>Trichosporeae</taxon>
        <taxon>Loxocarpinae</taxon>
        <taxon>Dorcoceras</taxon>
    </lineage>
</organism>
<accession>A0A2Z7CWG1</accession>
<reference evidence="13 14" key="1">
    <citation type="journal article" date="2015" name="Proc. Natl. Acad. Sci. U.S.A.">
        <title>The resurrection genome of Boea hygrometrica: A blueprint for survival of dehydration.</title>
        <authorList>
            <person name="Xiao L."/>
            <person name="Yang G."/>
            <person name="Zhang L."/>
            <person name="Yang X."/>
            <person name="Zhao S."/>
            <person name="Ji Z."/>
            <person name="Zhou Q."/>
            <person name="Hu M."/>
            <person name="Wang Y."/>
            <person name="Chen M."/>
            <person name="Xu Y."/>
            <person name="Jin H."/>
            <person name="Xiao X."/>
            <person name="Hu G."/>
            <person name="Bao F."/>
            <person name="Hu Y."/>
            <person name="Wan P."/>
            <person name="Li L."/>
            <person name="Deng X."/>
            <person name="Kuang T."/>
            <person name="Xiang C."/>
            <person name="Zhu J.K."/>
            <person name="Oliver M.J."/>
            <person name="He Y."/>
        </authorList>
    </citation>
    <scope>NUCLEOTIDE SEQUENCE [LARGE SCALE GENOMIC DNA]</scope>
    <source>
        <strain evidence="14">cv. XS01</strain>
    </source>
</reference>
<gene>
    <name evidence="13" type="ORF">F511_06207</name>
</gene>
<dbReference type="EC" id="4.4.1.5" evidence="4"/>
<dbReference type="PANTHER" id="PTHR46036:SF15">
    <property type="entry name" value="LACTOYLGLUTATHIONE LYASE"/>
    <property type="match status" value="1"/>
</dbReference>